<reference evidence="19" key="1">
    <citation type="submission" date="2021-01" db="EMBL/GenBank/DDBJ databases">
        <authorList>
            <person name="Corre E."/>
            <person name="Pelletier E."/>
            <person name="Niang G."/>
            <person name="Scheremetjew M."/>
            <person name="Finn R."/>
            <person name="Kale V."/>
            <person name="Holt S."/>
            <person name="Cochrane G."/>
            <person name="Meng A."/>
            <person name="Brown T."/>
            <person name="Cohen L."/>
        </authorList>
    </citation>
    <scope>NUCLEOTIDE SEQUENCE</scope>
    <source>
        <strain evidence="19">CCMP3328</strain>
    </source>
</reference>
<feature type="domain" description="SET" evidence="18">
    <location>
        <begin position="246"/>
        <end position="378"/>
    </location>
</feature>
<evidence type="ECO:0000256" key="9">
    <source>
        <dbReference type="ARBA" id="ARBA00022946"/>
    </source>
</evidence>
<evidence type="ECO:0000256" key="11">
    <source>
        <dbReference type="ARBA" id="ARBA00022989"/>
    </source>
</evidence>
<keyword evidence="8" id="KW-0999">Mitochondrion inner membrane</keyword>
<keyword evidence="5" id="KW-0813">Transport</keyword>
<evidence type="ECO:0000256" key="7">
    <source>
        <dbReference type="ARBA" id="ARBA00022692"/>
    </source>
</evidence>
<dbReference type="Gene3D" id="2.170.270.10">
    <property type="entry name" value="SET domain"/>
    <property type="match status" value="1"/>
</dbReference>
<dbReference type="InterPro" id="IPR019329">
    <property type="entry name" value="NADH_UbQ_OxRdtase_ESSS_su"/>
</dbReference>
<evidence type="ECO:0000256" key="12">
    <source>
        <dbReference type="ARBA" id="ARBA00023128"/>
    </source>
</evidence>
<evidence type="ECO:0000256" key="4">
    <source>
        <dbReference type="ARBA" id="ARBA00018632"/>
    </source>
</evidence>
<proteinExistence type="inferred from homology"/>
<comment type="similarity">
    <text evidence="3">Belongs to the complex I NDUFB11 subunit family.</text>
</comment>
<keyword evidence="11" id="KW-1133">Transmembrane helix</keyword>
<evidence type="ECO:0000256" key="6">
    <source>
        <dbReference type="ARBA" id="ARBA00022660"/>
    </source>
</evidence>
<keyword evidence="7" id="KW-0812">Transmembrane</keyword>
<evidence type="ECO:0000256" key="5">
    <source>
        <dbReference type="ARBA" id="ARBA00022448"/>
    </source>
</evidence>
<evidence type="ECO:0000256" key="10">
    <source>
        <dbReference type="ARBA" id="ARBA00022982"/>
    </source>
</evidence>
<dbReference type="Pfam" id="PF10183">
    <property type="entry name" value="ESSS"/>
    <property type="match status" value="1"/>
</dbReference>
<dbReference type="InterPro" id="IPR001214">
    <property type="entry name" value="SET_dom"/>
</dbReference>
<evidence type="ECO:0000256" key="3">
    <source>
        <dbReference type="ARBA" id="ARBA00008915"/>
    </source>
</evidence>
<evidence type="ECO:0000256" key="16">
    <source>
        <dbReference type="ARBA" id="ARBA00046528"/>
    </source>
</evidence>
<evidence type="ECO:0000256" key="8">
    <source>
        <dbReference type="ARBA" id="ARBA00022792"/>
    </source>
</evidence>
<evidence type="ECO:0000256" key="2">
    <source>
        <dbReference type="ARBA" id="ARBA00004434"/>
    </source>
</evidence>
<comment type="subunit">
    <text evidence="16">Complex I is composed of 45 different subunits. Interacts with BCAP31.</text>
</comment>
<name>A0A7R9WUF9_9STRA</name>
<keyword evidence="13" id="KW-0472">Membrane</keyword>
<dbReference type="PROSITE" id="PS50280">
    <property type="entry name" value="SET"/>
    <property type="match status" value="1"/>
</dbReference>
<gene>
    <name evidence="19" type="ORF">CAUS1442_LOCUS8012</name>
</gene>
<dbReference type="SUPFAM" id="SSF82199">
    <property type="entry name" value="SET domain"/>
    <property type="match status" value="1"/>
</dbReference>
<keyword evidence="6" id="KW-0679">Respiratory chain</keyword>
<dbReference type="GO" id="GO:0005743">
    <property type="term" value="C:mitochondrial inner membrane"/>
    <property type="evidence" value="ECO:0007669"/>
    <property type="project" value="UniProtKB-SubCell"/>
</dbReference>
<evidence type="ECO:0000313" key="19">
    <source>
        <dbReference type="EMBL" id="CAD8335884.1"/>
    </source>
</evidence>
<evidence type="ECO:0000256" key="17">
    <source>
        <dbReference type="SAM" id="MobiDB-lite"/>
    </source>
</evidence>
<comment type="subcellular location">
    <subcellularLocation>
        <location evidence="2">Mitochondrion inner membrane</location>
        <topology evidence="2">Single-pass membrane protein</topology>
    </subcellularLocation>
</comment>
<evidence type="ECO:0000256" key="14">
    <source>
        <dbReference type="ARBA" id="ARBA00030753"/>
    </source>
</evidence>
<accession>A0A7R9WUF9</accession>
<evidence type="ECO:0000256" key="15">
    <source>
        <dbReference type="ARBA" id="ARBA00031387"/>
    </source>
</evidence>
<organism evidence="19">
    <name type="scientific">Craspedostauros australis</name>
    <dbReference type="NCBI Taxonomy" id="1486917"/>
    <lineage>
        <taxon>Eukaryota</taxon>
        <taxon>Sar</taxon>
        <taxon>Stramenopiles</taxon>
        <taxon>Ochrophyta</taxon>
        <taxon>Bacillariophyta</taxon>
        <taxon>Bacillariophyceae</taxon>
        <taxon>Bacillariophycidae</taxon>
        <taxon>Naviculales</taxon>
        <taxon>Naviculaceae</taxon>
        <taxon>Craspedostauros</taxon>
    </lineage>
</organism>
<dbReference type="Pfam" id="PF00856">
    <property type="entry name" value="SET"/>
    <property type="match status" value="1"/>
</dbReference>
<feature type="compositionally biased region" description="Acidic residues" evidence="17">
    <location>
        <begin position="136"/>
        <end position="182"/>
    </location>
</feature>
<evidence type="ECO:0000259" key="18">
    <source>
        <dbReference type="PROSITE" id="PS50280"/>
    </source>
</evidence>
<protein>
    <recommendedName>
        <fullName evidence="4">NADH dehydrogenase [ubiquinone] 1 beta subcomplex subunit 11, mitochondrial</fullName>
    </recommendedName>
    <alternativeName>
        <fullName evidence="15">Complex I-ESSS</fullName>
    </alternativeName>
    <alternativeName>
        <fullName evidence="14">NADH-ubiquinone oxidoreductase ESSS subunit</fullName>
    </alternativeName>
</protein>
<feature type="region of interest" description="Disordered" evidence="17">
    <location>
        <begin position="14"/>
        <end position="48"/>
    </location>
</feature>
<evidence type="ECO:0000256" key="13">
    <source>
        <dbReference type="ARBA" id="ARBA00023136"/>
    </source>
</evidence>
<evidence type="ECO:0000256" key="1">
    <source>
        <dbReference type="ARBA" id="ARBA00003195"/>
    </source>
</evidence>
<dbReference type="EMBL" id="HBEF01012742">
    <property type="protein sequence ID" value="CAD8335884.1"/>
    <property type="molecule type" value="Transcribed_RNA"/>
</dbReference>
<dbReference type="AlphaFoldDB" id="A0A7R9WUF9"/>
<dbReference type="InterPro" id="IPR046341">
    <property type="entry name" value="SET_dom_sf"/>
</dbReference>
<sequence length="391" mass="44586">MFALRQAIAANGRRSAARGANKTATKVGKRFGGDMPVPQSQNAPLWHGHDPKVVSEGWEMPTYFYYGVAAILQTCIIAFTPESSIESWARPEAEARLKLAEKGFTDFEFGKHYQAMVEEERTELWQKFADRATIPGDDDDDDDEDDDDDDDNEDDDENNREELDGEENTQENTQEETEEKEQEEEKWKEIGEDNGTRQDFMHHFGCMEHVPFPQPVTRIHDEGTYTFLRGAYTSIVGPDASNIPANPFESAFHVPYYVAYYPTMGRGIFTKQNIPNNTVVWDDRAAARFTTAQQYRKLLLSVPRHLACDLLVWCYAMKAPDSEYGAELFCDLDDGSLLNTASFPAHVNVQERPGPNGRRQFYTTREIRIGEQLLCDYGDFDYEAGWPKMGM</sequence>
<feature type="region of interest" description="Disordered" evidence="17">
    <location>
        <begin position="131"/>
        <end position="188"/>
    </location>
</feature>
<keyword evidence="12" id="KW-0496">Mitochondrion</keyword>
<comment type="function">
    <text evidence="1">Accessory subunit of the mitochondrial membrane respiratory chain NADH dehydrogenase (Complex I), that is believed not to be involved in catalysis. Complex I functions in the transfer of electrons from NADH to the respiratory chain. The immediate electron acceptor for the enzyme is believed to be ubiquinone.</text>
</comment>
<keyword evidence="9" id="KW-0809">Transit peptide</keyword>
<keyword evidence="10" id="KW-0249">Electron transport</keyword>